<feature type="non-terminal residue" evidence="2">
    <location>
        <position position="70"/>
    </location>
</feature>
<sequence>VSPLLLIDGNSLTYRAFFALPADMVTSSGQVTNAVFGFASMLAALVRDHDPRGVAVAFDLPGPTFRHEKL</sequence>
<dbReference type="SUPFAM" id="SSF88723">
    <property type="entry name" value="PIN domain-like"/>
    <property type="match status" value="1"/>
</dbReference>
<feature type="domain" description="5'-3' exonuclease alpha-helical arch N-terminal" evidence="1">
    <location>
        <begin position="4"/>
        <end position="69"/>
    </location>
</feature>
<feature type="non-terminal residue" evidence="2">
    <location>
        <position position="1"/>
    </location>
</feature>
<name>A0A382A523_9ZZZZ</name>
<dbReference type="GO" id="GO:0003677">
    <property type="term" value="F:DNA binding"/>
    <property type="evidence" value="ECO:0007669"/>
    <property type="project" value="InterPro"/>
</dbReference>
<dbReference type="Pfam" id="PF02739">
    <property type="entry name" value="5_3_exonuc_N"/>
    <property type="match status" value="1"/>
</dbReference>
<dbReference type="Gene3D" id="3.40.50.1010">
    <property type="entry name" value="5'-nuclease"/>
    <property type="match status" value="1"/>
</dbReference>
<evidence type="ECO:0000259" key="1">
    <source>
        <dbReference type="Pfam" id="PF02739"/>
    </source>
</evidence>
<accession>A0A382A523</accession>
<dbReference type="InterPro" id="IPR020046">
    <property type="entry name" value="5-3_exonucl_a-hlix_arch_N"/>
</dbReference>
<organism evidence="2">
    <name type="scientific">marine metagenome</name>
    <dbReference type="NCBI Taxonomy" id="408172"/>
    <lineage>
        <taxon>unclassified sequences</taxon>
        <taxon>metagenomes</taxon>
        <taxon>ecological metagenomes</taxon>
    </lineage>
</organism>
<dbReference type="CDD" id="cd09859">
    <property type="entry name" value="PIN_53EXO"/>
    <property type="match status" value="1"/>
</dbReference>
<dbReference type="GO" id="GO:0016788">
    <property type="term" value="F:hydrolase activity, acting on ester bonds"/>
    <property type="evidence" value="ECO:0007669"/>
    <property type="project" value="UniProtKB-ARBA"/>
</dbReference>
<dbReference type="AlphaFoldDB" id="A0A382A523"/>
<reference evidence="2" key="1">
    <citation type="submission" date="2018-05" db="EMBL/GenBank/DDBJ databases">
        <authorList>
            <person name="Lanie J.A."/>
            <person name="Ng W.-L."/>
            <person name="Kazmierczak K.M."/>
            <person name="Andrzejewski T.M."/>
            <person name="Davidsen T.M."/>
            <person name="Wayne K.J."/>
            <person name="Tettelin H."/>
            <person name="Glass J.I."/>
            <person name="Rusch D."/>
            <person name="Podicherti R."/>
            <person name="Tsui H.-C.T."/>
            <person name="Winkler M.E."/>
        </authorList>
    </citation>
    <scope>NUCLEOTIDE SEQUENCE</scope>
</reference>
<dbReference type="EMBL" id="UINC01023945">
    <property type="protein sequence ID" value="SVA96630.1"/>
    <property type="molecule type" value="Genomic_DNA"/>
</dbReference>
<protein>
    <recommendedName>
        <fullName evidence="1">5'-3' exonuclease alpha-helical arch N-terminal domain-containing protein</fullName>
    </recommendedName>
</protein>
<proteinExistence type="predicted"/>
<dbReference type="GO" id="GO:0004518">
    <property type="term" value="F:nuclease activity"/>
    <property type="evidence" value="ECO:0007669"/>
    <property type="project" value="UniProtKB-ARBA"/>
</dbReference>
<evidence type="ECO:0000313" key="2">
    <source>
        <dbReference type="EMBL" id="SVA96630.1"/>
    </source>
</evidence>
<dbReference type="InterPro" id="IPR029060">
    <property type="entry name" value="PIN-like_dom_sf"/>
</dbReference>
<gene>
    <name evidence="2" type="ORF">METZ01_LOCUS149484</name>
</gene>